<dbReference type="InterPro" id="IPR029044">
    <property type="entry name" value="Nucleotide-diphossugar_trans"/>
</dbReference>
<keyword evidence="2" id="KW-1185">Reference proteome</keyword>
<dbReference type="CDD" id="cd00761">
    <property type="entry name" value="Glyco_tranf_GTA_type"/>
    <property type="match status" value="1"/>
</dbReference>
<protein>
    <submittedName>
        <fullName evidence="1">Uncharacterized protein</fullName>
    </submittedName>
</protein>
<reference evidence="1" key="1">
    <citation type="submission" date="2021-02" db="EMBL/GenBank/DDBJ databases">
        <authorList>
            <person name="Nowell W R."/>
        </authorList>
    </citation>
    <scope>NUCLEOTIDE SEQUENCE</scope>
    <source>
        <strain evidence="1">Ploen Becks lab</strain>
    </source>
</reference>
<dbReference type="SUPFAM" id="SSF53448">
    <property type="entry name" value="Nucleotide-diphospho-sugar transferases"/>
    <property type="match status" value="1"/>
</dbReference>
<dbReference type="EMBL" id="CAJNOC010008755">
    <property type="protein sequence ID" value="CAF1120227.1"/>
    <property type="molecule type" value="Genomic_DNA"/>
</dbReference>
<feature type="non-terminal residue" evidence="1">
    <location>
        <position position="1"/>
    </location>
</feature>
<name>A0A814QKF1_9BILA</name>
<evidence type="ECO:0000313" key="1">
    <source>
        <dbReference type="EMBL" id="CAF1120227.1"/>
    </source>
</evidence>
<comment type="caution">
    <text evidence="1">The sequence shown here is derived from an EMBL/GenBank/DDBJ whole genome shotgun (WGS) entry which is preliminary data.</text>
</comment>
<evidence type="ECO:0000313" key="2">
    <source>
        <dbReference type="Proteomes" id="UP000663879"/>
    </source>
</evidence>
<dbReference type="Gene3D" id="3.90.550.10">
    <property type="entry name" value="Spore Coat Polysaccharide Biosynthesis Protein SpsA, Chain A"/>
    <property type="match status" value="1"/>
</dbReference>
<dbReference type="AlphaFoldDB" id="A0A814QKF1"/>
<accession>A0A814QKF1</accession>
<proteinExistence type="predicted"/>
<organism evidence="1 2">
    <name type="scientific">Brachionus calyciflorus</name>
    <dbReference type="NCBI Taxonomy" id="104777"/>
    <lineage>
        <taxon>Eukaryota</taxon>
        <taxon>Metazoa</taxon>
        <taxon>Spiralia</taxon>
        <taxon>Gnathifera</taxon>
        <taxon>Rotifera</taxon>
        <taxon>Eurotatoria</taxon>
        <taxon>Monogononta</taxon>
        <taxon>Pseudotrocha</taxon>
        <taxon>Ploima</taxon>
        <taxon>Brachionidae</taxon>
        <taxon>Brachionus</taxon>
    </lineage>
</organism>
<sequence length="500" mass="57739">IFQEYIAGKLKKDVNCLTKPKQDALADEVFHQNKTSKFVDYIEPYESRKSRMLNRTKARDRLTMSQIFALPSKYSITKKDDDEFGITAVLSLYKRTGLAKRWIESLLAQTHPPKIIWIVYFASPIESKIDAEISEIKMWLNQTGQSVILNVNKGEMQLKYFGRFQIALQSKTKYIVIFDDDCIPQKRFFEACLHTINTVEYRGILGTKGTPWSENHFYGPVSGSNTITEIDVVGGSWFMEREWVKLMFRDKMLTWETGEDFQICANARKYGNVRSFVMPVDNSDPSTNGFTTDYIGISYGGDTNGQVQNHRLNLKLAQFERSDRYMDSYLREEKTVMIFVEDRKTAKELLKLYKEISQLSIDIALAVHNKTDVSLDLDELKEIINFKFFNDFMIGKEYNSNISEIAQAAETMYHFDMALQQTQSTALIVMGSRASQISLAVVTASKILNLPVVNFYSQTTSDYYSDMIQKLAFYNVLLDQNNVVQQNEIDKFNKIMHDLF</sequence>
<gene>
    <name evidence="1" type="ORF">OXX778_LOCUS22009</name>
</gene>
<dbReference type="OrthoDB" id="449503at2759"/>
<dbReference type="Proteomes" id="UP000663879">
    <property type="component" value="Unassembled WGS sequence"/>
</dbReference>